<dbReference type="Pfam" id="PF01494">
    <property type="entry name" value="FAD_binding_3"/>
    <property type="match status" value="1"/>
</dbReference>
<evidence type="ECO:0000256" key="1">
    <source>
        <dbReference type="ARBA" id="ARBA00022630"/>
    </source>
</evidence>
<dbReference type="GO" id="GO:0071949">
    <property type="term" value="F:FAD binding"/>
    <property type="evidence" value="ECO:0007669"/>
    <property type="project" value="InterPro"/>
</dbReference>
<feature type="region of interest" description="Disordered" evidence="3">
    <location>
        <begin position="278"/>
        <end position="313"/>
    </location>
</feature>
<organism evidence="5 6">
    <name type="scientific">Halogeometricum limi</name>
    <dbReference type="NCBI Taxonomy" id="555875"/>
    <lineage>
        <taxon>Archaea</taxon>
        <taxon>Methanobacteriati</taxon>
        <taxon>Methanobacteriota</taxon>
        <taxon>Stenosarchaea group</taxon>
        <taxon>Halobacteria</taxon>
        <taxon>Halobacteriales</taxon>
        <taxon>Haloferacaceae</taxon>
        <taxon>Halogeometricum</taxon>
    </lineage>
</organism>
<keyword evidence="2" id="KW-0560">Oxidoreductase</keyword>
<dbReference type="SUPFAM" id="SSF51905">
    <property type="entry name" value="FAD/NAD(P)-binding domain"/>
    <property type="match status" value="1"/>
</dbReference>
<evidence type="ECO:0000313" key="5">
    <source>
        <dbReference type="EMBL" id="SFR41795.1"/>
    </source>
</evidence>
<protein>
    <recommendedName>
        <fullName evidence="4">FAD-binding domain-containing protein</fullName>
    </recommendedName>
</protein>
<gene>
    <name evidence="5" type="ORF">SAMN04488124_1071</name>
</gene>
<dbReference type="AlphaFoldDB" id="A0A1I6GHX1"/>
<sequence length="313" mass="34568">MGADEHAETDAERAEDATSEADAAFDHDVVVVGGGPTGCSLGVFTGRYGLDTVVFDRGRSSLRQCAYLENYLGFPGGIDVDTLYGLMHDHAEAAGCDVVSEHVAEVRRDGTGYAVTTSDGRTATARRVVAAARYGGDCLEPLGDESMFVTQERDGETRKRFDREYPDDDGRTPFDGLYVAAPVPGANVQAIRSAGHGARVARTVIADVRREQGYPEPLAAHWDWMRRDAELAGDDPDRDDWREWFDDRVPEDCDVDEARLRELREADIDRRLSTYLSEEDVEERTRDAHERLAEHLEAGDDGEGRSVEQSPGR</sequence>
<name>A0A1I6GHX1_9EURY</name>
<dbReference type="PANTHER" id="PTHR48105">
    <property type="entry name" value="THIOREDOXIN REDUCTASE 1-RELATED-RELATED"/>
    <property type="match status" value="1"/>
</dbReference>
<evidence type="ECO:0000313" key="6">
    <source>
        <dbReference type="Proteomes" id="UP000243250"/>
    </source>
</evidence>
<dbReference type="GO" id="GO:0016491">
    <property type="term" value="F:oxidoreductase activity"/>
    <property type="evidence" value="ECO:0007669"/>
    <property type="project" value="UniProtKB-KW"/>
</dbReference>
<keyword evidence="1" id="KW-0285">Flavoprotein</keyword>
<feature type="domain" description="FAD-binding" evidence="4">
    <location>
        <begin position="27"/>
        <end position="61"/>
    </location>
</feature>
<feature type="compositionally biased region" description="Basic and acidic residues" evidence="3">
    <location>
        <begin position="283"/>
        <end position="306"/>
    </location>
</feature>
<dbReference type="PRINTS" id="PR00469">
    <property type="entry name" value="PNDRDTASEII"/>
</dbReference>
<dbReference type="InterPro" id="IPR002938">
    <property type="entry name" value="FAD-bd"/>
</dbReference>
<dbReference type="InterPro" id="IPR036188">
    <property type="entry name" value="FAD/NAD-bd_sf"/>
</dbReference>
<reference evidence="6" key="1">
    <citation type="submission" date="2016-10" db="EMBL/GenBank/DDBJ databases">
        <authorList>
            <person name="Varghese N."/>
            <person name="Submissions S."/>
        </authorList>
    </citation>
    <scope>NUCLEOTIDE SEQUENCE [LARGE SCALE GENOMIC DNA]</scope>
    <source>
        <strain evidence="6">CGMCC 1.8711</strain>
    </source>
</reference>
<dbReference type="InterPro" id="IPR050097">
    <property type="entry name" value="Ferredoxin-NADP_redctase_2"/>
</dbReference>
<dbReference type="STRING" id="555875.SAMN04488124_1071"/>
<dbReference type="RefSeq" id="WP_245758311.1">
    <property type="nucleotide sequence ID" value="NZ_FOYS01000002.1"/>
</dbReference>
<evidence type="ECO:0000259" key="4">
    <source>
        <dbReference type="Pfam" id="PF01494"/>
    </source>
</evidence>
<evidence type="ECO:0000256" key="3">
    <source>
        <dbReference type="SAM" id="MobiDB-lite"/>
    </source>
</evidence>
<accession>A0A1I6GHX1</accession>
<dbReference type="EMBL" id="FOYS01000002">
    <property type="protein sequence ID" value="SFR41795.1"/>
    <property type="molecule type" value="Genomic_DNA"/>
</dbReference>
<feature type="region of interest" description="Disordered" evidence="3">
    <location>
        <begin position="1"/>
        <end position="20"/>
    </location>
</feature>
<feature type="compositionally biased region" description="Basic and acidic residues" evidence="3">
    <location>
        <begin position="1"/>
        <end position="16"/>
    </location>
</feature>
<dbReference type="Proteomes" id="UP000243250">
    <property type="component" value="Unassembled WGS sequence"/>
</dbReference>
<keyword evidence="6" id="KW-1185">Reference proteome</keyword>
<dbReference type="Gene3D" id="3.50.50.60">
    <property type="entry name" value="FAD/NAD(P)-binding domain"/>
    <property type="match status" value="1"/>
</dbReference>
<proteinExistence type="predicted"/>
<evidence type="ECO:0000256" key="2">
    <source>
        <dbReference type="ARBA" id="ARBA00023002"/>
    </source>
</evidence>